<comment type="caution">
    <text evidence="2">The sequence shown here is derived from an EMBL/GenBank/DDBJ whole genome shotgun (WGS) entry which is preliminary data.</text>
</comment>
<name>A0A921ZT93_MANSE</name>
<protein>
    <submittedName>
        <fullName evidence="2">Uncharacterized protein</fullName>
    </submittedName>
</protein>
<accession>A0A921ZT93</accession>
<dbReference type="EMBL" id="JH668923">
    <property type="protein sequence ID" value="KAG6463031.1"/>
    <property type="molecule type" value="Genomic_DNA"/>
</dbReference>
<sequence length="49" mass="5446">MEKNQQIPSCASQPDQHSLNRDAPCGGILTLHPFFHLPLGHSNRESAQH</sequence>
<evidence type="ECO:0000313" key="3">
    <source>
        <dbReference type="Proteomes" id="UP000791440"/>
    </source>
</evidence>
<keyword evidence="3" id="KW-1185">Reference proteome</keyword>
<proteinExistence type="predicted"/>
<evidence type="ECO:0000256" key="1">
    <source>
        <dbReference type="SAM" id="MobiDB-lite"/>
    </source>
</evidence>
<dbReference type="AlphaFoldDB" id="A0A921ZT93"/>
<gene>
    <name evidence="2" type="ORF">O3G_MSEX013610</name>
</gene>
<organism evidence="2 3">
    <name type="scientific">Manduca sexta</name>
    <name type="common">Tobacco hawkmoth</name>
    <name type="synonym">Tobacco hornworm</name>
    <dbReference type="NCBI Taxonomy" id="7130"/>
    <lineage>
        <taxon>Eukaryota</taxon>
        <taxon>Metazoa</taxon>
        <taxon>Ecdysozoa</taxon>
        <taxon>Arthropoda</taxon>
        <taxon>Hexapoda</taxon>
        <taxon>Insecta</taxon>
        <taxon>Pterygota</taxon>
        <taxon>Neoptera</taxon>
        <taxon>Endopterygota</taxon>
        <taxon>Lepidoptera</taxon>
        <taxon>Glossata</taxon>
        <taxon>Ditrysia</taxon>
        <taxon>Bombycoidea</taxon>
        <taxon>Sphingidae</taxon>
        <taxon>Sphinginae</taxon>
        <taxon>Sphingini</taxon>
        <taxon>Manduca</taxon>
    </lineage>
</organism>
<reference evidence="2" key="2">
    <citation type="submission" date="2020-12" db="EMBL/GenBank/DDBJ databases">
        <authorList>
            <person name="Kanost M."/>
        </authorList>
    </citation>
    <scope>NUCLEOTIDE SEQUENCE</scope>
</reference>
<evidence type="ECO:0000313" key="2">
    <source>
        <dbReference type="EMBL" id="KAG6463031.1"/>
    </source>
</evidence>
<feature type="compositionally biased region" description="Polar residues" evidence="1">
    <location>
        <begin position="1"/>
        <end position="17"/>
    </location>
</feature>
<reference evidence="2" key="1">
    <citation type="journal article" date="2016" name="Insect Biochem. Mol. Biol.">
        <title>Multifaceted biological insights from a draft genome sequence of the tobacco hornworm moth, Manduca sexta.</title>
        <authorList>
            <person name="Kanost M.R."/>
            <person name="Arrese E.L."/>
            <person name="Cao X."/>
            <person name="Chen Y.R."/>
            <person name="Chellapilla S."/>
            <person name="Goldsmith M.R."/>
            <person name="Grosse-Wilde E."/>
            <person name="Heckel D.G."/>
            <person name="Herndon N."/>
            <person name="Jiang H."/>
            <person name="Papanicolaou A."/>
            <person name="Qu J."/>
            <person name="Soulages J.L."/>
            <person name="Vogel H."/>
            <person name="Walters J."/>
            <person name="Waterhouse R.M."/>
            <person name="Ahn S.J."/>
            <person name="Almeida F.C."/>
            <person name="An C."/>
            <person name="Aqrawi P."/>
            <person name="Bretschneider A."/>
            <person name="Bryant W.B."/>
            <person name="Bucks S."/>
            <person name="Chao H."/>
            <person name="Chevignon G."/>
            <person name="Christen J.M."/>
            <person name="Clarke D.F."/>
            <person name="Dittmer N.T."/>
            <person name="Ferguson L.C.F."/>
            <person name="Garavelou S."/>
            <person name="Gordon K.H.J."/>
            <person name="Gunaratna R.T."/>
            <person name="Han Y."/>
            <person name="Hauser F."/>
            <person name="He Y."/>
            <person name="Heidel-Fischer H."/>
            <person name="Hirsh A."/>
            <person name="Hu Y."/>
            <person name="Jiang H."/>
            <person name="Kalra D."/>
            <person name="Klinner C."/>
            <person name="Konig C."/>
            <person name="Kovar C."/>
            <person name="Kroll A.R."/>
            <person name="Kuwar S.S."/>
            <person name="Lee S.L."/>
            <person name="Lehman R."/>
            <person name="Li K."/>
            <person name="Li Z."/>
            <person name="Liang H."/>
            <person name="Lovelace S."/>
            <person name="Lu Z."/>
            <person name="Mansfield J.H."/>
            <person name="McCulloch K.J."/>
            <person name="Mathew T."/>
            <person name="Morton B."/>
            <person name="Muzny D.M."/>
            <person name="Neunemann D."/>
            <person name="Ongeri F."/>
            <person name="Pauchet Y."/>
            <person name="Pu L.L."/>
            <person name="Pyrousis I."/>
            <person name="Rao X.J."/>
            <person name="Redding A."/>
            <person name="Roesel C."/>
            <person name="Sanchez-Gracia A."/>
            <person name="Schaack S."/>
            <person name="Shukla A."/>
            <person name="Tetreau G."/>
            <person name="Wang Y."/>
            <person name="Xiong G.H."/>
            <person name="Traut W."/>
            <person name="Walsh T.K."/>
            <person name="Worley K.C."/>
            <person name="Wu D."/>
            <person name="Wu W."/>
            <person name="Wu Y.Q."/>
            <person name="Zhang X."/>
            <person name="Zou Z."/>
            <person name="Zucker H."/>
            <person name="Briscoe A.D."/>
            <person name="Burmester T."/>
            <person name="Clem R.J."/>
            <person name="Feyereisen R."/>
            <person name="Grimmelikhuijzen C.J.P."/>
            <person name="Hamodrakas S.J."/>
            <person name="Hansson B.S."/>
            <person name="Huguet E."/>
            <person name="Jermiin L.S."/>
            <person name="Lan Q."/>
            <person name="Lehman H.K."/>
            <person name="Lorenzen M."/>
            <person name="Merzendorfer H."/>
            <person name="Michalopoulos I."/>
            <person name="Morton D.B."/>
            <person name="Muthukrishnan S."/>
            <person name="Oakeshott J.G."/>
            <person name="Palmer W."/>
            <person name="Park Y."/>
            <person name="Passarelli A.L."/>
            <person name="Rozas J."/>
            <person name="Schwartz L.M."/>
            <person name="Smith W."/>
            <person name="Southgate A."/>
            <person name="Vilcinskas A."/>
            <person name="Vogt R."/>
            <person name="Wang P."/>
            <person name="Werren J."/>
            <person name="Yu X.Q."/>
            <person name="Zhou J.J."/>
            <person name="Brown S.J."/>
            <person name="Scherer S.E."/>
            <person name="Richards S."/>
            <person name="Blissard G.W."/>
        </authorList>
    </citation>
    <scope>NUCLEOTIDE SEQUENCE</scope>
</reference>
<dbReference type="Proteomes" id="UP000791440">
    <property type="component" value="Unassembled WGS sequence"/>
</dbReference>
<feature type="region of interest" description="Disordered" evidence="1">
    <location>
        <begin position="1"/>
        <end position="23"/>
    </location>
</feature>